<feature type="transmembrane region" description="Helical" evidence="3">
    <location>
        <begin position="547"/>
        <end position="566"/>
    </location>
</feature>
<name>A0A133V1H0_9EURY</name>
<feature type="transmembrane region" description="Helical" evidence="3">
    <location>
        <begin position="308"/>
        <end position="341"/>
    </location>
</feature>
<feature type="transmembrane region" description="Helical" evidence="3">
    <location>
        <begin position="269"/>
        <end position="288"/>
    </location>
</feature>
<dbReference type="GO" id="GO:0017004">
    <property type="term" value="P:cytochrome complex assembly"/>
    <property type="evidence" value="ECO:0007669"/>
    <property type="project" value="UniProtKB-KW"/>
</dbReference>
<protein>
    <recommendedName>
        <fullName evidence="4">Cytochrome c assembly protein domain-containing protein</fullName>
    </recommendedName>
</protein>
<keyword evidence="2" id="KW-0201">Cytochrome c-type biogenesis</keyword>
<evidence type="ECO:0000313" key="5">
    <source>
        <dbReference type="EMBL" id="KXB00300.1"/>
    </source>
</evidence>
<feature type="transmembrane region" description="Helical" evidence="3">
    <location>
        <begin position="38"/>
        <end position="58"/>
    </location>
</feature>
<keyword evidence="6" id="KW-1185">Reference proteome</keyword>
<evidence type="ECO:0000259" key="4">
    <source>
        <dbReference type="Pfam" id="PF01578"/>
    </source>
</evidence>
<dbReference type="EMBL" id="LHXU01000014">
    <property type="protein sequence ID" value="KXB00300.1"/>
    <property type="molecule type" value="Genomic_DNA"/>
</dbReference>
<dbReference type="Proteomes" id="UP000070341">
    <property type="component" value="Unassembled WGS sequence"/>
</dbReference>
<feature type="transmembrane region" description="Helical" evidence="3">
    <location>
        <begin position="86"/>
        <end position="110"/>
    </location>
</feature>
<feature type="transmembrane region" description="Helical" evidence="3">
    <location>
        <begin position="174"/>
        <end position="194"/>
    </location>
</feature>
<feature type="domain" description="Cytochrome c assembly protein" evidence="4">
    <location>
        <begin position="87"/>
        <end position="291"/>
    </location>
</feature>
<evidence type="ECO:0000313" key="6">
    <source>
        <dbReference type="Proteomes" id="UP000070341"/>
    </source>
</evidence>
<feature type="transmembrane region" description="Helical" evidence="3">
    <location>
        <begin position="6"/>
        <end position="26"/>
    </location>
</feature>
<evidence type="ECO:0000256" key="1">
    <source>
        <dbReference type="ARBA" id="ARBA00009186"/>
    </source>
</evidence>
<reference evidence="5 6" key="1">
    <citation type="journal article" date="2016" name="Sci. Rep.">
        <title>Metabolic traits of an uncultured archaeal lineage -MSBL1- from brine pools of the Red Sea.</title>
        <authorList>
            <person name="Mwirichia R."/>
            <person name="Alam I."/>
            <person name="Rashid M."/>
            <person name="Vinu M."/>
            <person name="Ba-Alawi W."/>
            <person name="Anthony Kamau A."/>
            <person name="Kamanda Ngugi D."/>
            <person name="Goker M."/>
            <person name="Klenk H.P."/>
            <person name="Bajic V."/>
            <person name="Stingl U."/>
        </authorList>
    </citation>
    <scope>NUCLEOTIDE SEQUENCE [LARGE SCALE GENOMIC DNA]</scope>
    <source>
        <strain evidence="5">SCGC-AAA259M10</strain>
    </source>
</reference>
<keyword evidence="3" id="KW-1133">Transmembrane helix</keyword>
<dbReference type="GO" id="GO:0016020">
    <property type="term" value="C:membrane"/>
    <property type="evidence" value="ECO:0007669"/>
    <property type="project" value="InterPro"/>
</dbReference>
<feature type="transmembrane region" description="Helical" evidence="3">
    <location>
        <begin position="607"/>
        <end position="636"/>
    </location>
</feature>
<dbReference type="AlphaFoldDB" id="A0A133V1H0"/>
<dbReference type="Pfam" id="PF01578">
    <property type="entry name" value="Cytochrom_C_asm"/>
    <property type="match status" value="1"/>
</dbReference>
<dbReference type="InterPro" id="IPR003567">
    <property type="entry name" value="Cyt_c_biogenesis"/>
</dbReference>
<feature type="transmembrane region" description="Helical" evidence="3">
    <location>
        <begin position="578"/>
        <end position="600"/>
    </location>
</feature>
<dbReference type="PRINTS" id="PR01410">
    <property type="entry name" value="CCBIOGENESIS"/>
</dbReference>
<dbReference type="PANTHER" id="PTHR43653:SF1">
    <property type="entry name" value="CYTOCHROME C-TYPE BIOGENESIS PROTEIN CCMF"/>
    <property type="match status" value="1"/>
</dbReference>
<feature type="transmembrane region" description="Helical" evidence="3">
    <location>
        <begin position="122"/>
        <end position="143"/>
    </location>
</feature>
<feature type="transmembrane region" description="Helical" evidence="3">
    <location>
        <begin position="239"/>
        <end position="257"/>
    </location>
</feature>
<dbReference type="GO" id="GO:0020037">
    <property type="term" value="F:heme binding"/>
    <property type="evidence" value="ECO:0007669"/>
    <property type="project" value="InterPro"/>
</dbReference>
<comment type="caution">
    <text evidence="5">The sequence shown here is derived from an EMBL/GenBank/DDBJ whole genome shotgun (WGS) entry which is preliminary data.</text>
</comment>
<feature type="transmembrane region" description="Helical" evidence="3">
    <location>
        <begin position="663"/>
        <end position="683"/>
    </location>
</feature>
<accession>A0A133V1H0</accession>
<feature type="transmembrane region" description="Helical" evidence="3">
    <location>
        <begin position="813"/>
        <end position="830"/>
    </location>
</feature>
<comment type="similarity">
    <text evidence="1">Belongs to the CcmF/CycK/Ccl1/NrfE/CcsA family.</text>
</comment>
<organism evidence="5 6">
    <name type="scientific">candidate division MSBL1 archaeon SCGC-AAA259M10</name>
    <dbReference type="NCBI Taxonomy" id="1698270"/>
    <lineage>
        <taxon>Archaea</taxon>
        <taxon>Methanobacteriati</taxon>
        <taxon>Methanobacteriota</taxon>
        <taxon>candidate division MSBL1</taxon>
    </lineage>
</organism>
<evidence type="ECO:0000256" key="2">
    <source>
        <dbReference type="ARBA" id="ARBA00022748"/>
    </source>
</evidence>
<dbReference type="PANTHER" id="PTHR43653">
    <property type="entry name" value="CYTOCHROME C ASSEMBLY PROTEIN-RELATED"/>
    <property type="match status" value="1"/>
</dbReference>
<proteinExistence type="inferred from homology"/>
<feature type="transmembrane region" description="Helical" evidence="3">
    <location>
        <begin position="430"/>
        <end position="453"/>
    </location>
</feature>
<dbReference type="PATRIC" id="fig|1698270.3.peg.265"/>
<feature type="transmembrane region" description="Helical" evidence="3">
    <location>
        <begin position="353"/>
        <end position="377"/>
    </location>
</feature>
<keyword evidence="3" id="KW-0812">Transmembrane</keyword>
<dbReference type="GO" id="GO:0015232">
    <property type="term" value="F:heme transmembrane transporter activity"/>
    <property type="evidence" value="ECO:0007669"/>
    <property type="project" value="InterPro"/>
</dbReference>
<evidence type="ECO:0000256" key="3">
    <source>
        <dbReference type="SAM" id="Phobius"/>
    </source>
</evidence>
<dbReference type="InterPro" id="IPR002541">
    <property type="entry name" value="Cyt_c_assembly"/>
</dbReference>
<feature type="transmembrane region" description="Helical" evidence="3">
    <location>
        <begin position="206"/>
        <end position="227"/>
    </location>
</feature>
<feature type="transmembrane region" description="Helical" evidence="3">
    <location>
        <begin position="465"/>
        <end position="483"/>
    </location>
</feature>
<feature type="transmembrane region" description="Helical" evidence="3">
    <location>
        <begin position="490"/>
        <end position="508"/>
    </location>
</feature>
<keyword evidence="3" id="KW-0472">Membrane</keyword>
<gene>
    <name evidence="5" type="ORF">AKJ40_01555</name>
</gene>
<sequence>MSENALLWVALALAGLSFGSSLLYIWRDDERFKRLSKYMLYISVFFVALAFVLLTYYFSISELSIEYVLAHTKVSYPLKYKIAGVWAGNAGAILLWTLITGLAGVVFDYFSSERRMKNIRPVFTAMFFAFILMVVKAGLFSPASEQALDLYPNGFGVKPLLTTDLMVVHPPLQFLGYGLTIIPFVAAISYLVFGREDWTDSLTLQFTRIAWLFYGLGLGVGALWAYQVLGWGGYWGWDPVETASLMGWLALTPLLHILKRRHDRNTHRFLAPVLAGLTFMLVMFSAFASRSGVLGGVHQFARGGKKGLVAIVSGNWILSNIVMILAVSTLLTVPLLVYRYSKEKAFDLRLPKIYLGVGFILSIIAICDVSAFTKIFMVLSSSIYPSNPFFGSILVFGLILLVPGLLVYSLSEGEEGELNLRNLIKEDNTILLTVGVLILGAAASLILLGMGAGGIENQAAFNSRMPYFTIPLALLLIICSTWRTLEVRKIGYIITAGFALGLATYGIFNDLGIHGFEIGFYIVAVAVPLFQIYSIGSRYSDKIYSRLSGLLLFVVGLLGIILWSSAPSVAWPFGGFTGFLPRFIMTFLSSIVLISAFSAYKSENRNFIILGTLLGVITFSYWVGAVLSVIALLFLLKSWNNFSSYGFSLSKIRSLLNTSSRHIIHIGLALLILGFVLSTFMSAQARVQGLNKNGEKSALGYDFRLLGSGGEAEGEEFEHVYAKIGIYEGGRLVDVGNVSMDWWTGGGVTPHMMEQVTVVSTLREDIYLIPSSFFTEADGWKKSMSKSKFSSSSIQAASFQVEVIPGMNAVWGGMWLMIVGVSVLIITDFFKAKKSRTEKIERWKKEYKEEILGG</sequence>
<feature type="transmembrane region" description="Helical" evidence="3">
    <location>
        <begin position="514"/>
        <end position="535"/>
    </location>
</feature>
<feature type="transmembrane region" description="Helical" evidence="3">
    <location>
        <begin position="389"/>
        <end position="410"/>
    </location>
</feature>